<accession>A0A174NX33</accession>
<dbReference type="Proteomes" id="UP000095332">
    <property type="component" value="Unassembled WGS sequence"/>
</dbReference>
<sequence>MAKRIIISDESVNCYGTWVKTDGVDISQYERNPVLLWMHWRGIIIGCIKDIKKEGDKITGEPYFDEVRDESKLAKQQWDKGTLKMASANFEVTETSDAPELIKPGQYRATATRSKLIEISMVDIGGNDNALPLVLTFKGQELKLAAGENSDGLPLLTNINNQKDEEKMDYKAIALKLGLPETAGENEILSSIDVLNGYKTANQQLQQEKEQMQLSAITQAVKEATGKRLIMPEKEAHFIELGKKVGIESLKLTFDSMTPIQKPMNLINQPSGSGSMALDWKKLSDVPADQMANLKENDKSTYMKLFKAEYGVDCPNY</sequence>
<protein>
    <submittedName>
        <fullName evidence="1">Mu-like prophage I protein</fullName>
    </submittedName>
</protein>
<organism evidence="1 2">
    <name type="scientific">Parabacteroides distasonis</name>
    <dbReference type="NCBI Taxonomy" id="823"/>
    <lineage>
        <taxon>Bacteria</taxon>
        <taxon>Pseudomonadati</taxon>
        <taxon>Bacteroidota</taxon>
        <taxon>Bacteroidia</taxon>
        <taxon>Bacteroidales</taxon>
        <taxon>Tannerellaceae</taxon>
        <taxon>Parabacteroides</taxon>
    </lineage>
</organism>
<dbReference type="AlphaFoldDB" id="A0A174NX33"/>
<gene>
    <name evidence="1" type="ORF">ERS852560_00159</name>
</gene>
<dbReference type="EMBL" id="CZBM01000001">
    <property type="protein sequence ID" value="CUP51178.1"/>
    <property type="molecule type" value="Genomic_DNA"/>
</dbReference>
<proteinExistence type="predicted"/>
<evidence type="ECO:0000313" key="1">
    <source>
        <dbReference type="EMBL" id="CUP51178.1"/>
    </source>
</evidence>
<name>A0A174NX33_PARDI</name>
<dbReference type="RefSeq" id="WP_057327590.1">
    <property type="nucleotide sequence ID" value="NZ_CZBM01000001.1"/>
</dbReference>
<evidence type="ECO:0000313" key="2">
    <source>
        <dbReference type="Proteomes" id="UP000095332"/>
    </source>
</evidence>
<reference evidence="1 2" key="1">
    <citation type="submission" date="2015-09" db="EMBL/GenBank/DDBJ databases">
        <authorList>
            <consortium name="Pathogen Informatics"/>
        </authorList>
    </citation>
    <scope>NUCLEOTIDE SEQUENCE [LARGE SCALE GENOMIC DNA]</scope>
    <source>
        <strain evidence="1 2">2789STDY5834948</strain>
    </source>
</reference>